<keyword evidence="3" id="KW-1185">Reference proteome</keyword>
<dbReference type="Proteomes" id="UP000299102">
    <property type="component" value="Unassembled WGS sequence"/>
</dbReference>
<evidence type="ECO:0000256" key="1">
    <source>
        <dbReference type="SAM" id="MobiDB-lite"/>
    </source>
</evidence>
<evidence type="ECO:0000313" key="2">
    <source>
        <dbReference type="EMBL" id="GBP66967.1"/>
    </source>
</evidence>
<sequence length="91" mass="10114">MAVLKTWTTDAAGPLLWQFGTTPPSLARANNARGRRAEQIPQSRSTRQKRSPAPIFRAARSVQRDPSLSTPHSRLASHYKFFPGLHSMACI</sequence>
<feature type="region of interest" description="Disordered" evidence="1">
    <location>
        <begin position="23"/>
        <end position="55"/>
    </location>
</feature>
<protein>
    <submittedName>
        <fullName evidence="2">Uncharacterized protein</fullName>
    </submittedName>
</protein>
<proteinExistence type="predicted"/>
<evidence type="ECO:0000313" key="3">
    <source>
        <dbReference type="Proteomes" id="UP000299102"/>
    </source>
</evidence>
<name>A0A4C1XXJ5_EUMVA</name>
<dbReference type="AlphaFoldDB" id="A0A4C1XXJ5"/>
<comment type="caution">
    <text evidence="2">The sequence shown here is derived from an EMBL/GenBank/DDBJ whole genome shotgun (WGS) entry which is preliminary data.</text>
</comment>
<accession>A0A4C1XXJ5</accession>
<organism evidence="2 3">
    <name type="scientific">Eumeta variegata</name>
    <name type="common">Bagworm moth</name>
    <name type="synonym">Eumeta japonica</name>
    <dbReference type="NCBI Taxonomy" id="151549"/>
    <lineage>
        <taxon>Eukaryota</taxon>
        <taxon>Metazoa</taxon>
        <taxon>Ecdysozoa</taxon>
        <taxon>Arthropoda</taxon>
        <taxon>Hexapoda</taxon>
        <taxon>Insecta</taxon>
        <taxon>Pterygota</taxon>
        <taxon>Neoptera</taxon>
        <taxon>Endopterygota</taxon>
        <taxon>Lepidoptera</taxon>
        <taxon>Glossata</taxon>
        <taxon>Ditrysia</taxon>
        <taxon>Tineoidea</taxon>
        <taxon>Psychidae</taxon>
        <taxon>Oiketicinae</taxon>
        <taxon>Eumeta</taxon>
    </lineage>
</organism>
<dbReference type="EMBL" id="BGZK01000973">
    <property type="protein sequence ID" value="GBP66967.1"/>
    <property type="molecule type" value="Genomic_DNA"/>
</dbReference>
<reference evidence="2 3" key="1">
    <citation type="journal article" date="2019" name="Commun. Biol.">
        <title>The bagworm genome reveals a unique fibroin gene that provides high tensile strength.</title>
        <authorList>
            <person name="Kono N."/>
            <person name="Nakamura H."/>
            <person name="Ohtoshi R."/>
            <person name="Tomita M."/>
            <person name="Numata K."/>
            <person name="Arakawa K."/>
        </authorList>
    </citation>
    <scope>NUCLEOTIDE SEQUENCE [LARGE SCALE GENOMIC DNA]</scope>
</reference>
<gene>
    <name evidence="2" type="ORF">EVAR_49942_1</name>
</gene>